<organism evidence="1 2">
    <name type="scientific">Candidatus Acidianus copahuensis</name>
    <dbReference type="NCBI Taxonomy" id="1160895"/>
    <lineage>
        <taxon>Archaea</taxon>
        <taxon>Thermoproteota</taxon>
        <taxon>Thermoprotei</taxon>
        <taxon>Sulfolobales</taxon>
        <taxon>Sulfolobaceae</taxon>
        <taxon>Acidianus</taxon>
    </lineage>
</organism>
<dbReference type="RefSeq" id="WP_052349439.1">
    <property type="nucleotide sequence ID" value="NZ_JFZT01000021.1"/>
</dbReference>
<dbReference type="Proteomes" id="UP000024332">
    <property type="component" value="Unassembled WGS sequence"/>
</dbReference>
<dbReference type="EMBL" id="JFZT01000021">
    <property type="protein sequence ID" value="EZQ10609.1"/>
    <property type="molecule type" value="Genomic_DNA"/>
</dbReference>
<gene>
    <name evidence="1" type="ORF">CM19_04085</name>
</gene>
<evidence type="ECO:0000313" key="1">
    <source>
        <dbReference type="EMBL" id="EZQ10609.1"/>
    </source>
</evidence>
<name>A0A031LT22_9CREN</name>
<sequence>MQVQTVYLLDAATKIATLMKKGNTSKTQVENLLNFFRSSLDKEELMLFIMRQSGKRNGIDRTSAKELVLNINELQNNDDILRLLGYIKWVYESIENIENLPEMKNFSDLVNFFKSDKAKESRGERYVPGPRRY</sequence>
<accession>A0A031LT22</accession>
<keyword evidence="2" id="KW-1185">Reference proteome</keyword>
<proteinExistence type="predicted"/>
<dbReference type="AlphaFoldDB" id="A0A031LT22"/>
<dbReference type="STRING" id="1160895.CM19_04085"/>
<comment type="caution">
    <text evidence="1">The sequence shown here is derived from an EMBL/GenBank/DDBJ whole genome shotgun (WGS) entry which is preliminary data.</text>
</comment>
<dbReference type="OrthoDB" id="34703at2157"/>
<reference evidence="1 2" key="1">
    <citation type="submission" date="2014-03" db="EMBL/GenBank/DDBJ databases">
        <title>Draft genome sequence of the novel thermoacidophilic archaea Acidianus copahuensis ALE1 strain, isolated from Copahue volcanic area in Neuquen Argentina.</title>
        <authorList>
            <person name="Urbieta M.S."/>
            <person name="Rascovan N."/>
            <person name="Castro C."/>
            <person name="Revale S."/>
            <person name="Giaveno M.A."/>
            <person name="Vazquez M.P."/>
            <person name="Donati E.R."/>
        </authorList>
    </citation>
    <scope>NUCLEOTIDE SEQUENCE [LARGE SCALE GENOMIC DNA]</scope>
    <source>
        <strain evidence="1 2">ALE1</strain>
    </source>
</reference>
<evidence type="ECO:0000313" key="2">
    <source>
        <dbReference type="Proteomes" id="UP000024332"/>
    </source>
</evidence>
<protein>
    <submittedName>
        <fullName evidence="1">Uncharacterized protein</fullName>
    </submittedName>
</protein>